<sequence length="139" mass="16163">MKMVKGKPYEERLRALCLFSLEKRRLRRNLITVYSFLMSERGRAGTDLFSVVTSDRTRGHEAVLEGFRLDIRQRLFTWRVVGHWDGLFREVVTASSLTEFKKHLDNVLRHMVLLLEWFCTGSEVGLDDPCGSLSTQDIL</sequence>
<keyword evidence="2" id="KW-1185">Reference proteome</keyword>
<comment type="caution">
    <text evidence="1">The sequence shown here is derived from an EMBL/GenBank/DDBJ whole genome shotgun (WGS) entry which is preliminary data.</text>
</comment>
<accession>A0ABQ9CYJ4</accession>
<proteinExistence type="predicted"/>
<evidence type="ECO:0000313" key="2">
    <source>
        <dbReference type="Proteomes" id="UP001145742"/>
    </source>
</evidence>
<dbReference type="EMBL" id="WHWB01034543">
    <property type="protein sequence ID" value="KAJ7408413.1"/>
    <property type="molecule type" value="Genomic_DNA"/>
</dbReference>
<dbReference type="Proteomes" id="UP001145742">
    <property type="component" value="Unassembled WGS sequence"/>
</dbReference>
<name>A0ABQ9CYJ4_9PASS</name>
<protein>
    <submittedName>
        <fullName evidence="1">Uncharacterized protein</fullName>
    </submittedName>
</protein>
<reference evidence="1" key="1">
    <citation type="submission" date="2019-10" db="EMBL/GenBank/DDBJ databases">
        <authorList>
            <person name="Soares A.E.R."/>
            <person name="Aleixo A."/>
            <person name="Schneider P."/>
            <person name="Miyaki C.Y."/>
            <person name="Schneider M.P."/>
            <person name="Mello C."/>
            <person name="Vasconcelos A.T.R."/>
        </authorList>
    </citation>
    <scope>NUCLEOTIDE SEQUENCE</scope>
    <source>
        <tissue evidence="1">Muscle</tissue>
    </source>
</reference>
<organism evidence="1 2">
    <name type="scientific">Willisornis vidua</name>
    <name type="common">Xingu scale-backed antbird</name>
    <dbReference type="NCBI Taxonomy" id="1566151"/>
    <lineage>
        <taxon>Eukaryota</taxon>
        <taxon>Metazoa</taxon>
        <taxon>Chordata</taxon>
        <taxon>Craniata</taxon>
        <taxon>Vertebrata</taxon>
        <taxon>Euteleostomi</taxon>
        <taxon>Archelosauria</taxon>
        <taxon>Archosauria</taxon>
        <taxon>Dinosauria</taxon>
        <taxon>Saurischia</taxon>
        <taxon>Theropoda</taxon>
        <taxon>Coelurosauria</taxon>
        <taxon>Aves</taxon>
        <taxon>Neognathae</taxon>
        <taxon>Neoaves</taxon>
        <taxon>Telluraves</taxon>
        <taxon>Australaves</taxon>
        <taxon>Passeriformes</taxon>
        <taxon>Thamnophilidae</taxon>
        <taxon>Willisornis</taxon>
    </lineage>
</organism>
<evidence type="ECO:0000313" key="1">
    <source>
        <dbReference type="EMBL" id="KAJ7408413.1"/>
    </source>
</evidence>
<gene>
    <name evidence="1" type="ORF">WISP_121165</name>
</gene>